<gene>
    <name evidence="1" type="ORF">V144x_18090</name>
</gene>
<dbReference type="Proteomes" id="UP000318704">
    <property type="component" value="Chromosome"/>
</dbReference>
<evidence type="ECO:0008006" key="3">
    <source>
        <dbReference type="Google" id="ProtNLM"/>
    </source>
</evidence>
<accession>A0A517VTM4</accession>
<evidence type="ECO:0000313" key="2">
    <source>
        <dbReference type="Proteomes" id="UP000318704"/>
    </source>
</evidence>
<dbReference type="RefSeq" id="WP_144984327.1">
    <property type="nucleotide sequence ID" value="NZ_CP037920.1"/>
</dbReference>
<dbReference type="KEGG" id="gaw:V144x_18090"/>
<name>A0A517VTM4_9PLAN</name>
<protein>
    <recommendedName>
        <fullName evidence="3">Carboxypeptidase regulatory-like domain-containing protein</fullName>
    </recommendedName>
</protein>
<organism evidence="1 2">
    <name type="scientific">Gimesia aquarii</name>
    <dbReference type="NCBI Taxonomy" id="2527964"/>
    <lineage>
        <taxon>Bacteria</taxon>
        <taxon>Pseudomonadati</taxon>
        <taxon>Planctomycetota</taxon>
        <taxon>Planctomycetia</taxon>
        <taxon>Planctomycetales</taxon>
        <taxon>Planctomycetaceae</taxon>
        <taxon>Gimesia</taxon>
    </lineage>
</organism>
<proteinExistence type="predicted"/>
<dbReference type="EMBL" id="CP037920">
    <property type="protein sequence ID" value="QDT96355.1"/>
    <property type="molecule type" value="Genomic_DNA"/>
</dbReference>
<reference evidence="1 2" key="1">
    <citation type="submission" date="2019-03" db="EMBL/GenBank/DDBJ databases">
        <title>Deep-cultivation of Planctomycetes and their phenomic and genomic characterization uncovers novel biology.</title>
        <authorList>
            <person name="Wiegand S."/>
            <person name="Jogler M."/>
            <person name="Boedeker C."/>
            <person name="Pinto D."/>
            <person name="Vollmers J."/>
            <person name="Rivas-Marin E."/>
            <person name="Kohn T."/>
            <person name="Peeters S.H."/>
            <person name="Heuer A."/>
            <person name="Rast P."/>
            <person name="Oberbeckmann S."/>
            <person name="Bunk B."/>
            <person name="Jeske O."/>
            <person name="Meyerdierks A."/>
            <person name="Storesund J.E."/>
            <person name="Kallscheuer N."/>
            <person name="Luecker S."/>
            <person name="Lage O.M."/>
            <person name="Pohl T."/>
            <person name="Merkel B.J."/>
            <person name="Hornburger P."/>
            <person name="Mueller R.-W."/>
            <person name="Bruemmer F."/>
            <person name="Labrenz M."/>
            <person name="Spormann A.M."/>
            <person name="Op den Camp H."/>
            <person name="Overmann J."/>
            <person name="Amann R."/>
            <person name="Jetten M.S.M."/>
            <person name="Mascher T."/>
            <person name="Medema M.H."/>
            <person name="Devos D.P."/>
            <person name="Kaster A.-K."/>
            <person name="Ovreas L."/>
            <person name="Rohde M."/>
            <person name="Galperin M.Y."/>
            <person name="Jogler C."/>
        </authorList>
    </citation>
    <scope>NUCLEOTIDE SEQUENCE [LARGE SCALE GENOMIC DNA]</scope>
    <source>
        <strain evidence="1 2">V144</strain>
    </source>
</reference>
<dbReference type="PROSITE" id="PS51257">
    <property type="entry name" value="PROKAR_LIPOPROTEIN"/>
    <property type="match status" value="1"/>
</dbReference>
<dbReference type="AlphaFoldDB" id="A0A517VTM4"/>
<evidence type="ECO:0000313" key="1">
    <source>
        <dbReference type="EMBL" id="QDT96355.1"/>
    </source>
</evidence>
<sequence length="135" mass="14489">MRGPTFGLQLICYTILLLIITGCGGTSDAPQQVKVEGTVTFDGEPLSTGSIVFDPSDGKGGSSAGGIENGKFQFDSQLGKKKVLISATRETGEKDQYDEPVTESYIPKQYNSETTLIAEVKPDGENKFEFALKSK</sequence>